<dbReference type="Proteomes" id="UP000290106">
    <property type="component" value="Unassembled WGS sequence"/>
</dbReference>
<comment type="caution">
    <text evidence="5">The sequence shown here is derived from an EMBL/GenBank/DDBJ whole genome shotgun (WGS) entry which is preliminary data.</text>
</comment>
<gene>
    <name evidence="5" type="ORF">ETP43_05485</name>
</gene>
<dbReference type="Pfam" id="PF02311">
    <property type="entry name" value="AraC_binding"/>
    <property type="match status" value="1"/>
</dbReference>
<evidence type="ECO:0000256" key="3">
    <source>
        <dbReference type="ARBA" id="ARBA00023163"/>
    </source>
</evidence>
<proteinExistence type="predicted"/>
<dbReference type="InterPro" id="IPR037923">
    <property type="entry name" value="HTH-like"/>
</dbReference>
<name>A0A4Q1RGG5_9FIRM</name>
<dbReference type="SUPFAM" id="SSF46689">
    <property type="entry name" value="Homeodomain-like"/>
    <property type="match status" value="2"/>
</dbReference>
<dbReference type="InterPro" id="IPR020449">
    <property type="entry name" value="Tscrpt_reg_AraC-type_HTH"/>
</dbReference>
<evidence type="ECO:0000313" key="6">
    <source>
        <dbReference type="Proteomes" id="UP000290106"/>
    </source>
</evidence>
<dbReference type="OrthoDB" id="9791615at2"/>
<dbReference type="InterPro" id="IPR018062">
    <property type="entry name" value="HTH_AraC-typ_CS"/>
</dbReference>
<dbReference type="InterPro" id="IPR003313">
    <property type="entry name" value="AraC-bd"/>
</dbReference>
<dbReference type="InterPro" id="IPR018060">
    <property type="entry name" value="HTH_AraC"/>
</dbReference>
<dbReference type="SUPFAM" id="SSF51215">
    <property type="entry name" value="Regulatory protein AraC"/>
    <property type="match status" value="1"/>
</dbReference>
<dbReference type="PANTHER" id="PTHR43280:SF28">
    <property type="entry name" value="HTH-TYPE TRANSCRIPTIONAL ACTIVATOR RHAS"/>
    <property type="match status" value="1"/>
</dbReference>
<keyword evidence="1" id="KW-0805">Transcription regulation</keyword>
<dbReference type="GO" id="GO:0043565">
    <property type="term" value="F:sequence-specific DNA binding"/>
    <property type="evidence" value="ECO:0007669"/>
    <property type="project" value="InterPro"/>
</dbReference>
<keyword evidence="2" id="KW-0238">DNA-binding</keyword>
<accession>A0A4Q1RGG5</accession>
<evidence type="ECO:0000259" key="4">
    <source>
        <dbReference type="PROSITE" id="PS01124"/>
    </source>
</evidence>
<organism evidence="5 6">
    <name type="scientific">Blautia faecicola</name>
    <dbReference type="NCBI Taxonomy" id="2509240"/>
    <lineage>
        <taxon>Bacteria</taxon>
        <taxon>Bacillati</taxon>
        <taxon>Bacillota</taxon>
        <taxon>Clostridia</taxon>
        <taxon>Lachnospirales</taxon>
        <taxon>Lachnospiraceae</taxon>
        <taxon>Blautia</taxon>
    </lineage>
</organism>
<dbReference type="Pfam" id="PF12833">
    <property type="entry name" value="HTH_18"/>
    <property type="match status" value="1"/>
</dbReference>
<sequence>MNSLSYHESHSHGPLGLPFQAFSQEDPYGQYFVPYHWHEEVEFLYVTKGSLVLRTQNRTRLLQEGHIYFINPGTLHGLFGNSPFSHHYALVFRLDMLNFLQADSCQTSYLVPLCTGKYLFPDGEDLPSELTDPIGSLIKKAADEYRNCDTSLTAALSIKITLLQILELLFASQSFIPGTQTGEPSGDGNPLKAVFSYIESHYGEKISLEDLAGTIHMNRNYFCRFFKEKVGKTPFSYLNEYRVNQAASQLLSTRLPITEIALNAGFENMSYFIRQFRRCKGCTPSAYRNTKDPKSLPIPF</sequence>
<dbReference type="EMBL" id="SDKC01000001">
    <property type="protein sequence ID" value="RXS74717.1"/>
    <property type="molecule type" value="Genomic_DNA"/>
</dbReference>
<feature type="domain" description="HTH araC/xylS-type" evidence="4">
    <location>
        <begin position="192"/>
        <end position="290"/>
    </location>
</feature>
<protein>
    <submittedName>
        <fullName evidence="5">AraC family transcriptional regulator</fullName>
    </submittedName>
</protein>
<dbReference type="InterPro" id="IPR009057">
    <property type="entry name" value="Homeodomain-like_sf"/>
</dbReference>
<dbReference type="CDD" id="cd02208">
    <property type="entry name" value="cupin_RmlC-like"/>
    <property type="match status" value="1"/>
</dbReference>
<dbReference type="Gene3D" id="1.10.10.60">
    <property type="entry name" value="Homeodomain-like"/>
    <property type="match status" value="2"/>
</dbReference>
<keyword evidence="6" id="KW-1185">Reference proteome</keyword>
<dbReference type="InterPro" id="IPR014710">
    <property type="entry name" value="RmlC-like_jellyroll"/>
</dbReference>
<evidence type="ECO:0000256" key="1">
    <source>
        <dbReference type="ARBA" id="ARBA00023015"/>
    </source>
</evidence>
<dbReference type="Gene3D" id="2.60.120.10">
    <property type="entry name" value="Jelly Rolls"/>
    <property type="match status" value="1"/>
</dbReference>
<keyword evidence="3" id="KW-0804">Transcription</keyword>
<dbReference type="PROSITE" id="PS00041">
    <property type="entry name" value="HTH_ARAC_FAMILY_1"/>
    <property type="match status" value="1"/>
</dbReference>
<dbReference type="GO" id="GO:0003700">
    <property type="term" value="F:DNA-binding transcription factor activity"/>
    <property type="evidence" value="ECO:0007669"/>
    <property type="project" value="InterPro"/>
</dbReference>
<evidence type="ECO:0000313" key="5">
    <source>
        <dbReference type="EMBL" id="RXS74717.1"/>
    </source>
</evidence>
<evidence type="ECO:0000256" key="2">
    <source>
        <dbReference type="ARBA" id="ARBA00023125"/>
    </source>
</evidence>
<reference evidence="5 6" key="1">
    <citation type="submission" date="2019-01" db="EMBL/GenBank/DDBJ databases">
        <title>Blautia sp. nov. KGMB01111 isolated human feces.</title>
        <authorList>
            <person name="Park J.-E."/>
            <person name="Kim J.-S."/>
            <person name="Park S.-H."/>
        </authorList>
    </citation>
    <scope>NUCLEOTIDE SEQUENCE [LARGE SCALE GENOMIC DNA]</scope>
    <source>
        <strain evidence="5 6">KGMB01111</strain>
    </source>
</reference>
<dbReference type="SMART" id="SM00342">
    <property type="entry name" value="HTH_ARAC"/>
    <property type="match status" value="1"/>
</dbReference>
<dbReference type="PROSITE" id="PS01124">
    <property type="entry name" value="HTH_ARAC_FAMILY_2"/>
    <property type="match status" value="1"/>
</dbReference>
<dbReference type="AlphaFoldDB" id="A0A4Q1RGG5"/>
<dbReference type="PRINTS" id="PR00032">
    <property type="entry name" value="HTHARAC"/>
</dbReference>
<dbReference type="PANTHER" id="PTHR43280">
    <property type="entry name" value="ARAC-FAMILY TRANSCRIPTIONAL REGULATOR"/>
    <property type="match status" value="1"/>
</dbReference>
<dbReference type="RefSeq" id="WP_129257317.1">
    <property type="nucleotide sequence ID" value="NZ_SDKC01000001.1"/>
</dbReference>